<accession>A0A9N7V6T6</accession>
<dbReference type="Proteomes" id="UP001153269">
    <property type="component" value="Unassembled WGS sequence"/>
</dbReference>
<reference evidence="1" key="1">
    <citation type="submission" date="2020-03" db="EMBL/GenBank/DDBJ databases">
        <authorList>
            <person name="Weist P."/>
        </authorList>
    </citation>
    <scope>NUCLEOTIDE SEQUENCE</scope>
</reference>
<dbReference type="AlphaFoldDB" id="A0A9N7V6T6"/>
<evidence type="ECO:0000313" key="2">
    <source>
        <dbReference type="Proteomes" id="UP001153269"/>
    </source>
</evidence>
<keyword evidence="2" id="KW-1185">Reference proteome</keyword>
<name>A0A9N7V6T6_PLEPL</name>
<dbReference type="EMBL" id="CADEAL010003013">
    <property type="protein sequence ID" value="CAB1443182.1"/>
    <property type="molecule type" value="Genomic_DNA"/>
</dbReference>
<sequence>MSLIVIGRSPYECAPVEEQQSLRPLQHGGFTYLQEAGASTLSSMREDGGRRRRPGWATGLADCLPATFGNLPPWDIKLCYLRIQRTTWQEMRDRCVFVFTETFWLPPFFYVDCLSR</sequence>
<proteinExistence type="predicted"/>
<protein>
    <submittedName>
        <fullName evidence="1">Uncharacterized protein</fullName>
    </submittedName>
</protein>
<gene>
    <name evidence="1" type="ORF">PLEPLA_LOCUS30897</name>
</gene>
<comment type="caution">
    <text evidence="1">The sequence shown here is derived from an EMBL/GenBank/DDBJ whole genome shotgun (WGS) entry which is preliminary data.</text>
</comment>
<evidence type="ECO:0000313" key="1">
    <source>
        <dbReference type="EMBL" id="CAB1443182.1"/>
    </source>
</evidence>
<organism evidence="1 2">
    <name type="scientific">Pleuronectes platessa</name>
    <name type="common">European plaice</name>
    <dbReference type="NCBI Taxonomy" id="8262"/>
    <lineage>
        <taxon>Eukaryota</taxon>
        <taxon>Metazoa</taxon>
        <taxon>Chordata</taxon>
        <taxon>Craniata</taxon>
        <taxon>Vertebrata</taxon>
        <taxon>Euteleostomi</taxon>
        <taxon>Actinopterygii</taxon>
        <taxon>Neopterygii</taxon>
        <taxon>Teleostei</taxon>
        <taxon>Neoteleostei</taxon>
        <taxon>Acanthomorphata</taxon>
        <taxon>Carangaria</taxon>
        <taxon>Pleuronectiformes</taxon>
        <taxon>Pleuronectoidei</taxon>
        <taxon>Pleuronectidae</taxon>
        <taxon>Pleuronectes</taxon>
    </lineage>
</organism>